<dbReference type="PANTHER" id="PTHR43540:SF6">
    <property type="entry name" value="ISOCHORISMATASE-LIKE DOMAIN-CONTAINING PROTEIN"/>
    <property type="match status" value="1"/>
</dbReference>
<dbReference type="AlphaFoldDB" id="A0A523S1W9"/>
<proteinExistence type="predicted"/>
<evidence type="ECO:0000313" key="4">
    <source>
        <dbReference type="Proteomes" id="UP000316360"/>
    </source>
</evidence>
<evidence type="ECO:0000256" key="1">
    <source>
        <dbReference type="ARBA" id="ARBA00022801"/>
    </source>
</evidence>
<dbReference type="InterPro" id="IPR050272">
    <property type="entry name" value="Isochorismatase-like_hydrls"/>
</dbReference>
<gene>
    <name evidence="3" type="ORF">E3J84_02140</name>
</gene>
<comment type="caution">
    <text evidence="3">The sequence shown here is derived from an EMBL/GenBank/DDBJ whole genome shotgun (WGS) entry which is preliminary data.</text>
</comment>
<keyword evidence="1 3" id="KW-0378">Hydrolase</keyword>
<dbReference type="EMBL" id="SOKJ01000113">
    <property type="protein sequence ID" value="TET12048.1"/>
    <property type="molecule type" value="Genomic_DNA"/>
</dbReference>
<feature type="domain" description="Isochorismatase-like" evidence="2">
    <location>
        <begin position="5"/>
        <end position="167"/>
    </location>
</feature>
<dbReference type="SUPFAM" id="SSF52499">
    <property type="entry name" value="Isochorismatase-like hydrolases"/>
    <property type="match status" value="1"/>
</dbReference>
<dbReference type="PANTHER" id="PTHR43540">
    <property type="entry name" value="PEROXYUREIDOACRYLATE/UREIDOACRYLATE AMIDOHYDROLASE-RELATED"/>
    <property type="match status" value="1"/>
</dbReference>
<name>A0A523S1W9_UNCAE</name>
<organism evidence="3 4">
    <name type="scientific">Aerophobetes bacterium</name>
    <dbReference type="NCBI Taxonomy" id="2030807"/>
    <lineage>
        <taxon>Bacteria</taxon>
        <taxon>Candidatus Aerophobota</taxon>
    </lineage>
</organism>
<dbReference type="Proteomes" id="UP000316360">
    <property type="component" value="Unassembled WGS sequence"/>
</dbReference>
<evidence type="ECO:0000313" key="3">
    <source>
        <dbReference type="EMBL" id="TET12048.1"/>
    </source>
</evidence>
<dbReference type="GO" id="GO:0016787">
    <property type="term" value="F:hydrolase activity"/>
    <property type="evidence" value="ECO:0007669"/>
    <property type="project" value="UniProtKB-KW"/>
</dbReference>
<sequence>MNKEALLVIDMLNDFVEEGAPLEVPSARQILSPIKKRIKGARKRRIPVIYLCDAHRDEDEEFNHWPRHAVSGTRGAEVVEELKPEKADFVVKKRKYSGFLGTDLELLLKELKIEKVCITGILTNICVFFTAAEAAMRNYKVVVYADCVAALSEEAHRFALTQLKEVFKIRVESTPSPYNVR</sequence>
<protein>
    <submittedName>
        <fullName evidence="3">Cysteine hydrolase</fullName>
    </submittedName>
</protein>
<dbReference type="CDD" id="cd00431">
    <property type="entry name" value="cysteine_hydrolases"/>
    <property type="match status" value="1"/>
</dbReference>
<evidence type="ECO:0000259" key="2">
    <source>
        <dbReference type="Pfam" id="PF00857"/>
    </source>
</evidence>
<dbReference type="Gene3D" id="3.40.50.850">
    <property type="entry name" value="Isochorismatase-like"/>
    <property type="match status" value="1"/>
</dbReference>
<dbReference type="Pfam" id="PF00857">
    <property type="entry name" value="Isochorismatase"/>
    <property type="match status" value="1"/>
</dbReference>
<dbReference type="InterPro" id="IPR000868">
    <property type="entry name" value="Isochorismatase-like_dom"/>
</dbReference>
<dbReference type="InterPro" id="IPR036380">
    <property type="entry name" value="Isochorismatase-like_sf"/>
</dbReference>
<reference evidence="3 4" key="1">
    <citation type="submission" date="2019-03" db="EMBL/GenBank/DDBJ databases">
        <title>Metabolic potential of uncultured bacteria and archaea associated with petroleum seepage in deep-sea sediments.</title>
        <authorList>
            <person name="Dong X."/>
            <person name="Hubert C."/>
        </authorList>
    </citation>
    <scope>NUCLEOTIDE SEQUENCE [LARGE SCALE GENOMIC DNA]</scope>
    <source>
        <strain evidence="3">E44_bin7</strain>
    </source>
</reference>
<accession>A0A523S1W9</accession>